<dbReference type="Proteomes" id="UP001476247">
    <property type="component" value="Unassembled WGS sequence"/>
</dbReference>
<gene>
    <name evidence="4" type="ORF">HPULCUR_003327</name>
</gene>
<dbReference type="EMBL" id="BAABUJ010000009">
    <property type="protein sequence ID" value="GAA5797929.1"/>
    <property type="molecule type" value="Genomic_DNA"/>
</dbReference>
<feature type="compositionally biased region" description="Basic residues" evidence="2">
    <location>
        <begin position="1"/>
        <end position="11"/>
    </location>
</feature>
<dbReference type="Gene3D" id="4.10.60.10">
    <property type="entry name" value="Zinc finger, CCHC-type"/>
    <property type="match status" value="1"/>
</dbReference>
<name>A0ABP9XT15_9FUNG</name>
<dbReference type="PROSITE" id="PS50158">
    <property type="entry name" value="ZF_CCHC"/>
    <property type="match status" value="1"/>
</dbReference>
<feature type="region of interest" description="Disordered" evidence="2">
    <location>
        <begin position="1"/>
        <end position="52"/>
    </location>
</feature>
<keyword evidence="1" id="KW-0479">Metal-binding</keyword>
<dbReference type="InterPro" id="IPR001878">
    <property type="entry name" value="Znf_CCHC"/>
</dbReference>
<comment type="caution">
    <text evidence="4">The sequence shown here is derived from an EMBL/GenBank/DDBJ whole genome shotgun (WGS) entry which is preliminary data.</text>
</comment>
<evidence type="ECO:0000256" key="1">
    <source>
        <dbReference type="PROSITE-ProRule" id="PRU00047"/>
    </source>
</evidence>
<keyword evidence="5" id="KW-1185">Reference proteome</keyword>
<proteinExistence type="predicted"/>
<keyword evidence="1" id="KW-0862">Zinc</keyword>
<accession>A0ABP9XT15</accession>
<organism evidence="4 5">
    <name type="scientific">Helicostylum pulchrum</name>
    <dbReference type="NCBI Taxonomy" id="562976"/>
    <lineage>
        <taxon>Eukaryota</taxon>
        <taxon>Fungi</taxon>
        <taxon>Fungi incertae sedis</taxon>
        <taxon>Mucoromycota</taxon>
        <taxon>Mucoromycotina</taxon>
        <taxon>Mucoromycetes</taxon>
        <taxon>Mucorales</taxon>
        <taxon>Mucorineae</taxon>
        <taxon>Mucoraceae</taxon>
        <taxon>Helicostylum</taxon>
    </lineage>
</organism>
<dbReference type="SUPFAM" id="SSF57756">
    <property type="entry name" value="Retrovirus zinc finger-like domains"/>
    <property type="match status" value="1"/>
</dbReference>
<evidence type="ECO:0000313" key="4">
    <source>
        <dbReference type="EMBL" id="GAA5797929.1"/>
    </source>
</evidence>
<dbReference type="Pfam" id="PF00098">
    <property type="entry name" value="zf-CCHC"/>
    <property type="match status" value="1"/>
</dbReference>
<feature type="compositionally biased region" description="Polar residues" evidence="2">
    <location>
        <begin position="17"/>
        <end position="28"/>
    </location>
</feature>
<evidence type="ECO:0000259" key="3">
    <source>
        <dbReference type="PROSITE" id="PS50158"/>
    </source>
</evidence>
<dbReference type="SMART" id="SM00343">
    <property type="entry name" value="ZnF_C2HC"/>
    <property type="match status" value="1"/>
</dbReference>
<reference evidence="4 5" key="1">
    <citation type="submission" date="2024-04" db="EMBL/GenBank/DDBJ databases">
        <title>genome sequences of Mucor flavus KT1a and Helicostylum pulchrum KT1b strains isolation_sourced from the surface of a dry-aged beef.</title>
        <authorList>
            <person name="Toyotome T."/>
            <person name="Hosono M."/>
            <person name="Torimaru M."/>
            <person name="Fukuda K."/>
            <person name="Mikami N."/>
        </authorList>
    </citation>
    <scope>NUCLEOTIDE SEQUENCE [LARGE SCALE GENOMIC DNA]</scope>
    <source>
        <strain evidence="4 5">KT1b</strain>
    </source>
</reference>
<evidence type="ECO:0000256" key="2">
    <source>
        <dbReference type="SAM" id="MobiDB-lite"/>
    </source>
</evidence>
<dbReference type="InterPro" id="IPR036875">
    <property type="entry name" value="Znf_CCHC_sf"/>
</dbReference>
<protein>
    <recommendedName>
        <fullName evidence="3">CCHC-type domain-containing protein</fullName>
    </recommendedName>
</protein>
<evidence type="ECO:0000313" key="5">
    <source>
        <dbReference type="Proteomes" id="UP001476247"/>
    </source>
</evidence>
<keyword evidence="1" id="KW-0863">Zinc-finger</keyword>
<feature type="domain" description="CCHC-type" evidence="3">
    <location>
        <begin position="59"/>
        <end position="73"/>
    </location>
</feature>
<sequence>MISRQRQRTKRYDRAPTTANDSRSTSSAAMDIDKPSSKHQSPRQVPQDERLRRNQEKACYYCGVSGHFSNQCPAKRNNNQRQTISTVLLGEPEFTYPSINMWRLIEVQTGYRCVHVRYNHQESGMVYIPVRVGPNETTGP</sequence>